<protein>
    <recommendedName>
        <fullName evidence="9">Phosphate-induced protein 1 conserved region-domain-containing protein</fullName>
    </recommendedName>
</protein>
<feature type="signal peptide" evidence="6">
    <location>
        <begin position="1"/>
        <end position="17"/>
    </location>
</feature>
<comment type="similarity">
    <text evidence="4">Belongs to the EXORDIUM family.</text>
</comment>
<dbReference type="GO" id="GO:0005576">
    <property type="term" value="C:extracellular region"/>
    <property type="evidence" value="ECO:0007669"/>
    <property type="project" value="UniProtKB-SubCell"/>
</dbReference>
<evidence type="ECO:0000256" key="1">
    <source>
        <dbReference type="ARBA" id="ARBA00004613"/>
    </source>
</evidence>
<evidence type="ECO:0000256" key="6">
    <source>
        <dbReference type="SAM" id="SignalP"/>
    </source>
</evidence>
<proteinExistence type="inferred from homology"/>
<dbReference type="PANTHER" id="PTHR31279:SF58">
    <property type="entry name" value="PROTEIN EXORDIUM-LIKE 2"/>
    <property type="match status" value="1"/>
</dbReference>
<feature type="region of interest" description="Disordered" evidence="5">
    <location>
        <begin position="294"/>
        <end position="337"/>
    </location>
</feature>
<feature type="compositionally biased region" description="Basic residues" evidence="5">
    <location>
        <begin position="320"/>
        <end position="332"/>
    </location>
</feature>
<evidence type="ECO:0000256" key="5">
    <source>
        <dbReference type="SAM" id="MobiDB-lite"/>
    </source>
</evidence>
<keyword evidence="2" id="KW-0964">Secreted</keyword>
<reference evidence="7 8" key="2">
    <citation type="submission" date="2016-05" db="EMBL/GenBank/DDBJ databases">
        <title>Lineage-specific infection strategies underlie the spectrum of fungal disease in amphibians.</title>
        <authorList>
            <person name="Cuomo C.A."/>
            <person name="Farrer R.A."/>
            <person name="James T."/>
            <person name="Longcore J."/>
            <person name="Birren B."/>
        </authorList>
    </citation>
    <scope>NUCLEOTIDE SEQUENCE [LARGE SCALE GENOMIC DNA]</scope>
    <source>
        <strain evidence="7 8">JEL423</strain>
    </source>
</reference>
<dbReference type="Proteomes" id="UP000077115">
    <property type="component" value="Unassembled WGS sequence"/>
</dbReference>
<evidence type="ECO:0008006" key="9">
    <source>
        <dbReference type="Google" id="ProtNLM"/>
    </source>
</evidence>
<evidence type="ECO:0000256" key="2">
    <source>
        <dbReference type="ARBA" id="ARBA00022525"/>
    </source>
</evidence>
<sequence length="355" mass="37908">MIATTFVASLAIIAATATPSKPTAAHLQSIAPMRGKTLAATPYGPITYNMGAPLLTGPLDVYFVYYGKWSSAQKKLAQDFTSGLGDSDWWTTTKKYYYQADASSPKVYVDGQVRFAGSADDNYSLGKSLSGDDVPNIVKNAIAAGSFPESENSLYYVLIDELVSEYALGSSFCGGYCGYHNQGSFSSGKAFPYALSGKIGSSCIGGCGPPSNQDVSPNNDAATDAMISVMAHEITEAVTDPFANRAWNDTPGFENGDKCAYKYGSTQTDSNGASYNSGWNGHNFLIQMNWDPETQSCTQGSGARPPSTTTTRKTTTVRKTTTRKTTTTRRPPKPTSSGCTTMDICCIYIGRSCDQ</sequence>
<comment type="subcellular location">
    <subcellularLocation>
        <location evidence="1">Secreted</location>
    </subcellularLocation>
</comment>
<accession>A0A177WTN0</accession>
<name>A0A177WTN0_BATDL</name>
<organism evidence="7 8">
    <name type="scientific">Batrachochytrium dendrobatidis (strain JEL423)</name>
    <dbReference type="NCBI Taxonomy" id="403673"/>
    <lineage>
        <taxon>Eukaryota</taxon>
        <taxon>Fungi</taxon>
        <taxon>Fungi incertae sedis</taxon>
        <taxon>Chytridiomycota</taxon>
        <taxon>Chytridiomycota incertae sedis</taxon>
        <taxon>Chytridiomycetes</taxon>
        <taxon>Rhizophydiales</taxon>
        <taxon>Rhizophydiales incertae sedis</taxon>
        <taxon>Batrachochytrium</taxon>
    </lineage>
</organism>
<dbReference type="EMBL" id="DS022309">
    <property type="protein sequence ID" value="OAJ42985.1"/>
    <property type="molecule type" value="Genomic_DNA"/>
</dbReference>
<dbReference type="PANTHER" id="PTHR31279">
    <property type="entry name" value="PROTEIN EXORDIUM-LIKE 5"/>
    <property type="match status" value="1"/>
</dbReference>
<feature type="chain" id="PRO_5008077865" description="Phosphate-induced protein 1 conserved region-domain-containing protein" evidence="6">
    <location>
        <begin position="18"/>
        <end position="355"/>
    </location>
</feature>
<dbReference type="InterPro" id="IPR006766">
    <property type="entry name" value="EXORDIUM-like"/>
</dbReference>
<evidence type="ECO:0000256" key="3">
    <source>
        <dbReference type="ARBA" id="ARBA00022729"/>
    </source>
</evidence>
<keyword evidence="3 6" id="KW-0732">Signal</keyword>
<dbReference type="AlphaFoldDB" id="A0A177WTN0"/>
<dbReference type="OrthoDB" id="2104054at2759"/>
<dbReference type="VEuPathDB" id="FungiDB:BDEG_26370"/>
<dbReference type="eggNOG" id="ENOG502QQ2C">
    <property type="taxonomic scope" value="Eukaryota"/>
</dbReference>
<gene>
    <name evidence="7" type="ORF">BDEG_26370</name>
</gene>
<feature type="compositionally biased region" description="Low complexity" evidence="5">
    <location>
        <begin position="304"/>
        <end position="319"/>
    </location>
</feature>
<evidence type="ECO:0000313" key="7">
    <source>
        <dbReference type="EMBL" id="OAJ42985.1"/>
    </source>
</evidence>
<evidence type="ECO:0000313" key="8">
    <source>
        <dbReference type="Proteomes" id="UP000077115"/>
    </source>
</evidence>
<evidence type="ECO:0000256" key="4">
    <source>
        <dbReference type="ARBA" id="ARBA00023591"/>
    </source>
</evidence>
<dbReference type="Pfam" id="PF04674">
    <property type="entry name" value="Phi_1"/>
    <property type="match status" value="1"/>
</dbReference>
<reference evidence="7 8" key="1">
    <citation type="submission" date="2006-10" db="EMBL/GenBank/DDBJ databases">
        <title>The Genome Sequence of Batrachochytrium dendrobatidis JEL423.</title>
        <authorList>
            <consortium name="The Broad Institute Genome Sequencing Platform"/>
            <person name="Birren B."/>
            <person name="Lander E."/>
            <person name="Galagan J."/>
            <person name="Cuomo C."/>
            <person name="Devon K."/>
            <person name="Jaffe D."/>
            <person name="Butler J."/>
            <person name="Alvarez P."/>
            <person name="Gnerre S."/>
            <person name="Grabherr M."/>
            <person name="Kleber M."/>
            <person name="Mauceli E."/>
            <person name="Brockman W."/>
            <person name="Young S."/>
            <person name="LaButti K."/>
            <person name="Sykes S."/>
            <person name="DeCaprio D."/>
            <person name="Crawford M."/>
            <person name="Koehrsen M."/>
            <person name="Engels R."/>
            <person name="Montgomery P."/>
            <person name="Pearson M."/>
            <person name="Howarth C."/>
            <person name="Larson L."/>
            <person name="White J."/>
            <person name="O'Leary S."/>
            <person name="Kodira C."/>
            <person name="Zeng Q."/>
            <person name="Yandava C."/>
            <person name="Alvarado L."/>
            <person name="Longcore J."/>
            <person name="James T."/>
        </authorList>
    </citation>
    <scope>NUCLEOTIDE SEQUENCE [LARGE SCALE GENOMIC DNA]</scope>
    <source>
        <strain evidence="7 8">JEL423</strain>
    </source>
</reference>